<gene>
    <name evidence="1" type="ORF">WKR92_01695</name>
</gene>
<comment type="caution">
    <text evidence="1">The sequence shown here is derived from an EMBL/GenBank/DDBJ whole genome shotgun (WGS) entry which is preliminary data.</text>
</comment>
<evidence type="ECO:0000313" key="1">
    <source>
        <dbReference type="EMBL" id="MFB5944538.1"/>
    </source>
</evidence>
<accession>A0ABV5CAG0</accession>
<evidence type="ECO:0000313" key="2">
    <source>
        <dbReference type="Proteomes" id="UP001580928"/>
    </source>
</evidence>
<dbReference type="EMBL" id="JBBVGT010000002">
    <property type="protein sequence ID" value="MFB5944538.1"/>
    <property type="molecule type" value="Genomic_DNA"/>
</dbReference>
<proteinExistence type="predicted"/>
<protein>
    <submittedName>
        <fullName evidence="1">DUF2851 family protein</fullName>
    </submittedName>
</protein>
<organism evidence="1 2">
    <name type="scientific">Albibacterium profundi</name>
    <dbReference type="NCBI Taxonomy" id="3134906"/>
    <lineage>
        <taxon>Bacteria</taxon>
        <taxon>Pseudomonadati</taxon>
        <taxon>Bacteroidota</taxon>
        <taxon>Sphingobacteriia</taxon>
        <taxon>Sphingobacteriales</taxon>
        <taxon>Sphingobacteriaceae</taxon>
        <taxon>Albibacterium</taxon>
    </lineage>
</organism>
<dbReference type="InterPro" id="IPR021272">
    <property type="entry name" value="DUF2851"/>
</dbReference>
<dbReference type="Pfam" id="PF11013">
    <property type="entry name" value="DUF2851"/>
    <property type="match status" value="1"/>
</dbReference>
<dbReference type="RefSeq" id="WP_375556103.1">
    <property type="nucleotide sequence ID" value="NZ_JBBVGT010000002.1"/>
</dbReference>
<keyword evidence="2" id="KW-1185">Reference proteome</keyword>
<name>A0ABV5CAG0_9SPHI</name>
<reference evidence="1 2" key="1">
    <citation type="submission" date="2024-04" db="EMBL/GenBank/DDBJ databases">
        <title>Albibacterium profundi sp. nov., isolated from sediment of the Challenger Deep of Mariana Trench.</title>
        <authorList>
            <person name="Wang Y."/>
        </authorList>
    </citation>
    <scope>NUCLEOTIDE SEQUENCE [LARGE SCALE GENOMIC DNA]</scope>
    <source>
        <strain evidence="1 2">RHL897</strain>
    </source>
</reference>
<sequence>MKISEQVLQLIWKYRLFKQTDINTLSGKRLLIRRIGQHNKNEGPDFENSLIEIEGVDWVGNIEIHVQSSDWNRHQHQSDAAFNSVILHVVFDHDVEIRRYDGTIPETLVLRPLVASETLLRYRGLTENSFKIACEGLIRSVEPFYIQQWLGRVLVERLVSKSSYILQILEETNGDWERTSFIVLARSFGLNINADAFEQFARSVPLTLVSKYKDQIHSLEALMFGQAGLLEEEKGDSYFQSLKVEYQYLKAIHQLKPMAPTVWRFLRMRPHNFPTVRLAQFIGLCGVVSQFFTKIIETENVLLWRSLFDNLKVNPYWEKHFHFQKPAKSLRRTGLSDSMVDLIVMNAIVQILFAYGRYVDDEQYADRAIRFLEELRPERNSLVRYYQSIGIDIESAADTQGIKQLNAVYCNAKRCLDCEVGIQILKHDKA</sequence>
<dbReference type="Proteomes" id="UP001580928">
    <property type="component" value="Unassembled WGS sequence"/>
</dbReference>